<reference evidence="1" key="1">
    <citation type="submission" date="2019-03" db="EMBL/GenBank/DDBJ databases">
        <title>Candidatus Syntrophosphaera thermopropionivorans: a novel player in syntrophic propionate oxidation during anaerobic digestion.</title>
        <authorList>
            <person name="Dyksma S."/>
        </authorList>
    </citation>
    <scope>NUCLEOTIDE SEQUENCE</scope>
    <source>
        <strain evidence="1">W5</strain>
    </source>
</reference>
<evidence type="ECO:0000313" key="2">
    <source>
        <dbReference type="Proteomes" id="UP000294588"/>
    </source>
</evidence>
<sequence>MKEFQKFVDIIAQLRDPVSGCPWDIKQTPQSLIPNMVEELYEVVEAIEDGDNVALMEELGDLLLHIVMQAQLASESGAFNIIDVLNHINDKLVRRHPHVFGELELKDADTVKKNWERLKKAEKQERKSVLEGIPRALPALIYAQRMQEKAASVGFDWDDVPPILEKIDEETKELKSALETEDQTRIKEEVGDLLFTIVNLARKLHLDAESALKETARKFSKRFQYIEEQYRQNGENINEASLEELNSFWELSKKEE</sequence>
<keyword evidence="1" id="KW-0378">Hydrolase</keyword>
<gene>
    <name evidence="1" type="primary">mazG</name>
    <name evidence="1" type="ORF">E0946_03350</name>
</gene>
<keyword evidence="2" id="KW-1185">Reference proteome</keyword>
<dbReference type="EC" id="3.6.1.9" evidence="1"/>
<evidence type="ECO:0000313" key="1">
    <source>
        <dbReference type="EMBL" id="TDF73409.1"/>
    </source>
</evidence>
<comment type="caution">
    <text evidence="1">The sequence shown here is derived from an EMBL/GenBank/DDBJ whole genome shotgun (WGS) entry which is preliminary data.</text>
</comment>
<name>A0AC61QJP5_9BACT</name>
<dbReference type="EMBL" id="SMOG01000006">
    <property type="protein sequence ID" value="TDF73409.1"/>
    <property type="molecule type" value="Genomic_DNA"/>
</dbReference>
<proteinExistence type="predicted"/>
<protein>
    <submittedName>
        <fullName evidence="1">Nucleoside triphosphate pyrophosphohydrolase</fullName>
        <ecNumber evidence="1">3.6.1.9</ecNumber>
    </submittedName>
</protein>
<dbReference type="Proteomes" id="UP000294588">
    <property type="component" value="Unassembled WGS sequence"/>
</dbReference>
<organism evidence="1 2">
    <name type="scientific">Candidatus Syntrophosphaera thermopropionivorans</name>
    <dbReference type="NCBI Taxonomy" id="2593015"/>
    <lineage>
        <taxon>Bacteria</taxon>
        <taxon>Pseudomonadati</taxon>
        <taxon>Candidatus Cloacimonadota</taxon>
        <taxon>Candidatus Cloacimonadia</taxon>
        <taxon>Candidatus Cloacimonadales</taxon>
        <taxon>Candidatus Cloacimonadaceae</taxon>
        <taxon>Candidatus Syntrophosphaera</taxon>
    </lineage>
</organism>
<accession>A0AC61QJP5</accession>